<name>A0A0M0JLD6_9EUKA</name>
<evidence type="ECO:0000259" key="1">
    <source>
        <dbReference type="Pfam" id="PF00326"/>
    </source>
</evidence>
<gene>
    <name evidence="2" type="ORF">Ctob_001503</name>
</gene>
<dbReference type="AlphaFoldDB" id="A0A0M0JLD6"/>
<protein>
    <submittedName>
        <fullName evidence="2">Dienelactone hydrolase</fullName>
    </submittedName>
</protein>
<evidence type="ECO:0000313" key="2">
    <source>
        <dbReference type="EMBL" id="KOO27063.1"/>
    </source>
</evidence>
<comment type="caution">
    <text evidence="2">The sequence shown here is derived from an EMBL/GenBank/DDBJ whole genome shotgun (WGS) entry which is preliminary data.</text>
</comment>
<sequence length="401" mass="43488">MFTIGERSYARAVVDGAGPVLHSAPMELPARTGVVLFLAGLGSTKEKLAASKRTQIFEEHGYACVLADHYNEGERRDCSSELSNRAGWALSQKQHFWPVIHRTAATVPRLVDFALLTFGTAGRVLPIYAYGSSMGGDIFLASIVSERRLRAIVCERSTPDWLRPGSTANVLGESAAGDELYQLHAPCNRLSSYVEHPTRILFILAESDTHVPRACAEGFIGRLRERGVPADRLASVVLRSAGWEGHILRDAEEATNQALQWFAGAHEDGEPPPPPAAVAAPAAAVISAKPTAPTTPGVEPMLLSAQPTALVDDNFMSSEIELHLIREELAEAHRDLERTRRRMYHEAEARRAVEQAKHAFAALAPPPPPPLEAAPPAFEAEHSRKKKVDAANILSTLFACG</sequence>
<accession>A0A0M0JLD6</accession>
<dbReference type="EMBL" id="JWZX01002769">
    <property type="protein sequence ID" value="KOO27063.1"/>
    <property type="molecule type" value="Genomic_DNA"/>
</dbReference>
<dbReference type="Proteomes" id="UP000037460">
    <property type="component" value="Unassembled WGS sequence"/>
</dbReference>
<organism evidence="2 3">
    <name type="scientific">Chrysochromulina tobinii</name>
    <dbReference type="NCBI Taxonomy" id="1460289"/>
    <lineage>
        <taxon>Eukaryota</taxon>
        <taxon>Haptista</taxon>
        <taxon>Haptophyta</taxon>
        <taxon>Prymnesiophyceae</taxon>
        <taxon>Prymnesiales</taxon>
        <taxon>Chrysochromulinaceae</taxon>
        <taxon>Chrysochromulina</taxon>
    </lineage>
</organism>
<dbReference type="Gene3D" id="3.40.50.1820">
    <property type="entry name" value="alpha/beta hydrolase"/>
    <property type="match status" value="1"/>
</dbReference>
<feature type="domain" description="Peptidase S9 prolyl oligopeptidase catalytic" evidence="1">
    <location>
        <begin position="127"/>
        <end position="231"/>
    </location>
</feature>
<dbReference type="InterPro" id="IPR029058">
    <property type="entry name" value="AB_hydrolase_fold"/>
</dbReference>
<dbReference type="Pfam" id="PF00326">
    <property type="entry name" value="Peptidase_S9"/>
    <property type="match status" value="1"/>
</dbReference>
<reference evidence="3" key="1">
    <citation type="journal article" date="2015" name="PLoS Genet.">
        <title>Genome Sequence and Transcriptome Analyses of Chrysochromulina tobin: Metabolic Tools for Enhanced Algal Fitness in the Prominent Order Prymnesiales (Haptophyceae).</title>
        <authorList>
            <person name="Hovde B.T."/>
            <person name="Deodato C.R."/>
            <person name="Hunsperger H.M."/>
            <person name="Ryken S.A."/>
            <person name="Yost W."/>
            <person name="Jha R.K."/>
            <person name="Patterson J."/>
            <person name="Monnat R.J. Jr."/>
            <person name="Barlow S.B."/>
            <person name="Starkenburg S.R."/>
            <person name="Cattolico R.A."/>
        </authorList>
    </citation>
    <scope>NUCLEOTIDE SEQUENCE</scope>
    <source>
        <strain evidence="3">CCMP291</strain>
    </source>
</reference>
<keyword evidence="3" id="KW-1185">Reference proteome</keyword>
<keyword evidence="2" id="KW-0378">Hydrolase</keyword>
<dbReference type="InterPro" id="IPR001375">
    <property type="entry name" value="Peptidase_S9_cat"/>
</dbReference>
<dbReference type="GO" id="GO:0016787">
    <property type="term" value="F:hydrolase activity"/>
    <property type="evidence" value="ECO:0007669"/>
    <property type="project" value="UniProtKB-KW"/>
</dbReference>
<dbReference type="SUPFAM" id="SSF53474">
    <property type="entry name" value="alpha/beta-Hydrolases"/>
    <property type="match status" value="1"/>
</dbReference>
<proteinExistence type="predicted"/>
<evidence type="ECO:0000313" key="3">
    <source>
        <dbReference type="Proteomes" id="UP000037460"/>
    </source>
</evidence>